<evidence type="ECO:0000256" key="1">
    <source>
        <dbReference type="SAM" id="SignalP"/>
    </source>
</evidence>
<dbReference type="Proteomes" id="UP000246702">
    <property type="component" value="Unassembled WGS sequence"/>
</dbReference>
<accession>A0A317W8D7</accession>
<gene>
    <name evidence="2" type="ORF">BO94DRAFT_547789</name>
</gene>
<keyword evidence="3" id="KW-1185">Reference proteome</keyword>
<organism evidence="2 3">
    <name type="scientific">Aspergillus sclerotioniger CBS 115572</name>
    <dbReference type="NCBI Taxonomy" id="1450535"/>
    <lineage>
        <taxon>Eukaryota</taxon>
        <taxon>Fungi</taxon>
        <taxon>Dikarya</taxon>
        <taxon>Ascomycota</taxon>
        <taxon>Pezizomycotina</taxon>
        <taxon>Eurotiomycetes</taxon>
        <taxon>Eurotiomycetidae</taxon>
        <taxon>Eurotiales</taxon>
        <taxon>Aspergillaceae</taxon>
        <taxon>Aspergillus</taxon>
        <taxon>Aspergillus subgen. Circumdati</taxon>
    </lineage>
</organism>
<dbReference type="AlphaFoldDB" id="A0A317W8D7"/>
<name>A0A317W8D7_9EURO</name>
<keyword evidence="1" id="KW-0732">Signal</keyword>
<proteinExistence type="predicted"/>
<evidence type="ECO:0000313" key="3">
    <source>
        <dbReference type="Proteomes" id="UP000246702"/>
    </source>
</evidence>
<comment type="caution">
    <text evidence="2">The sequence shown here is derived from an EMBL/GenBank/DDBJ whole genome shotgun (WGS) entry which is preliminary data.</text>
</comment>
<dbReference type="EMBL" id="MSFK01000020">
    <property type="protein sequence ID" value="PWY81502.1"/>
    <property type="molecule type" value="Genomic_DNA"/>
</dbReference>
<feature type="chain" id="PRO_5016381928" evidence="1">
    <location>
        <begin position="20"/>
        <end position="106"/>
    </location>
</feature>
<evidence type="ECO:0000313" key="2">
    <source>
        <dbReference type="EMBL" id="PWY81502.1"/>
    </source>
</evidence>
<reference evidence="2 3" key="1">
    <citation type="submission" date="2016-12" db="EMBL/GenBank/DDBJ databases">
        <title>The genomes of Aspergillus section Nigri reveals drivers in fungal speciation.</title>
        <authorList>
            <consortium name="DOE Joint Genome Institute"/>
            <person name="Vesth T.C."/>
            <person name="Nybo J."/>
            <person name="Theobald S."/>
            <person name="Brandl J."/>
            <person name="Frisvad J.C."/>
            <person name="Nielsen K.F."/>
            <person name="Lyhne E.K."/>
            <person name="Kogle M.E."/>
            <person name="Kuo A."/>
            <person name="Riley R."/>
            <person name="Clum A."/>
            <person name="Nolan M."/>
            <person name="Lipzen A."/>
            <person name="Salamov A."/>
            <person name="Henrissat B."/>
            <person name="Wiebenga A."/>
            <person name="De Vries R.P."/>
            <person name="Grigoriev I.V."/>
            <person name="Mortensen U.H."/>
            <person name="Andersen M.R."/>
            <person name="Baker S.E."/>
        </authorList>
    </citation>
    <scope>NUCLEOTIDE SEQUENCE [LARGE SCALE GENOMIC DNA]</scope>
    <source>
        <strain evidence="2 3">CBS 115572</strain>
    </source>
</reference>
<dbReference type="RefSeq" id="XP_025465570.1">
    <property type="nucleotide sequence ID" value="XM_025613351.1"/>
</dbReference>
<feature type="signal peptide" evidence="1">
    <location>
        <begin position="1"/>
        <end position="19"/>
    </location>
</feature>
<dbReference type="GeneID" id="37115494"/>
<sequence length="106" mass="11761">MYALKLSSILLFAASLATAWEIRAWTGVYCEGSEIYDEATTGTQACENFDTTKDLHSIKVTYAKKNVVPHIFYEEDCKGTVYIPKTGVCLYDSGQPVKSYKIMAAS</sequence>
<protein>
    <submittedName>
        <fullName evidence="2">Uncharacterized protein</fullName>
    </submittedName>
</protein>
<dbReference type="OrthoDB" id="4392814at2759"/>